<keyword evidence="3" id="KW-1185">Reference proteome</keyword>
<sequence length="57" mass="6839">RRSRRCLRRRSPPSTGCPRRRLRRRSWRRSVAWLTPASRRCSPCSRRPPCHLCLPGK</sequence>
<proteinExistence type="predicted"/>
<evidence type="ECO:0000256" key="1">
    <source>
        <dbReference type="SAM" id="MobiDB-lite"/>
    </source>
</evidence>
<accession>A0ABN9QHG9</accession>
<protein>
    <submittedName>
        <fullName evidence="2">Uncharacterized protein</fullName>
    </submittedName>
</protein>
<dbReference type="EMBL" id="CAUYUJ010003464">
    <property type="protein sequence ID" value="CAK0805464.1"/>
    <property type="molecule type" value="Genomic_DNA"/>
</dbReference>
<evidence type="ECO:0000313" key="3">
    <source>
        <dbReference type="Proteomes" id="UP001189429"/>
    </source>
</evidence>
<feature type="compositionally biased region" description="Basic residues" evidence="1">
    <location>
        <begin position="1"/>
        <end position="11"/>
    </location>
</feature>
<feature type="non-terminal residue" evidence="2">
    <location>
        <position position="1"/>
    </location>
</feature>
<comment type="caution">
    <text evidence="2">The sequence shown here is derived from an EMBL/GenBank/DDBJ whole genome shotgun (WGS) entry which is preliminary data.</text>
</comment>
<gene>
    <name evidence="2" type="ORF">PCOR1329_LOCUS11962</name>
</gene>
<reference evidence="2" key="1">
    <citation type="submission" date="2023-10" db="EMBL/GenBank/DDBJ databases">
        <authorList>
            <person name="Chen Y."/>
            <person name="Shah S."/>
            <person name="Dougan E. K."/>
            <person name="Thang M."/>
            <person name="Chan C."/>
        </authorList>
    </citation>
    <scope>NUCLEOTIDE SEQUENCE [LARGE SCALE GENOMIC DNA]</scope>
</reference>
<feature type="region of interest" description="Disordered" evidence="1">
    <location>
        <begin position="1"/>
        <end position="23"/>
    </location>
</feature>
<dbReference type="Proteomes" id="UP001189429">
    <property type="component" value="Unassembled WGS sequence"/>
</dbReference>
<evidence type="ECO:0000313" key="2">
    <source>
        <dbReference type="EMBL" id="CAK0805464.1"/>
    </source>
</evidence>
<name>A0ABN9QHG9_9DINO</name>
<feature type="non-terminal residue" evidence="2">
    <location>
        <position position="57"/>
    </location>
</feature>
<organism evidence="2 3">
    <name type="scientific">Prorocentrum cordatum</name>
    <dbReference type="NCBI Taxonomy" id="2364126"/>
    <lineage>
        <taxon>Eukaryota</taxon>
        <taxon>Sar</taxon>
        <taxon>Alveolata</taxon>
        <taxon>Dinophyceae</taxon>
        <taxon>Prorocentrales</taxon>
        <taxon>Prorocentraceae</taxon>
        <taxon>Prorocentrum</taxon>
    </lineage>
</organism>